<reference evidence="3" key="1">
    <citation type="submission" date="2022-08" db="EMBL/GenBank/DDBJ databases">
        <title>Alicyclobacillus fastidiosus DSM 17978, complete genome.</title>
        <authorList>
            <person name="Wang Q."/>
            <person name="Cai R."/>
            <person name="Wang Z."/>
        </authorList>
    </citation>
    <scope>NUCLEOTIDE SEQUENCE</scope>
    <source>
        <strain evidence="3">DSM 17978</strain>
    </source>
</reference>
<gene>
    <name evidence="3" type="ORF">NZD89_13135</name>
</gene>
<sequence length="273" mass="31069">MWWTRLLYDAIIVSYAVSLTLFFSDVLQPRRAFNRSAVVLLFVAFLCTTGLLFIRFRAIHAFPAYTRSDLMLFIAWIMLVTTLVLDTFFPIGLVLFFANVVGFFIFLFAGYRQGSDVVRWFPNQDLLLLHIILAMVSETALAFSCAFAVMHLLQESNLRYKRWNRWFLLLPPLAKIESLCLVTTAIGFFLLFAAMAVGDVWGKLVLHEWVVWSAKTVATLVIWVMYGVFLFLRVRNSGATRGLVIFQVICFIATVINLGAIGHILPGHQQVSP</sequence>
<dbReference type="PANTHER" id="PTHR38034">
    <property type="entry name" value="INNER MEMBRANE PROTEIN YPJD"/>
    <property type="match status" value="1"/>
</dbReference>
<feature type="transmembrane region" description="Helical" evidence="1">
    <location>
        <begin position="174"/>
        <end position="197"/>
    </location>
</feature>
<dbReference type="InterPro" id="IPR002541">
    <property type="entry name" value="Cyt_c_assembly"/>
</dbReference>
<accession>A0ABY6ZN17</accession>
<keyword evidence="1" id="KW-0472">Membrane</keyword>
<dbReference type="RefSeq" id="WP_268008133.1">
    <property type="nucleotide sequence ID" value="NZ_BSUT01000001.1"/>
</dbReference>
<dbReference type="PANTHER" id="PTHR38034:SF1">
    <property type="entry name" value="INNER MEMBRANE PROTEIN YPJD"/>
    <property type="match status" value="1"/>
</dbReference>
<dbReference type="Proteomes" id="UP001164761">
    <property type="component" value="Chromosome"/>
</dbReference>
<keyword evidence="4" id="KW-1185">Reference proteome</keyword>
<keyword evidence="1" id="KW-1133">Transmembrane helix</keyword>
<feature type="transmembrane region" description="Helical" evidence="1">
    <location>
        <begin position="93"/>
        <end position="111"/>
    </location>
</feature>
<feature type="transmembrane region" description="Helical" evidence="1">
    <location>
        <begin position="39"/>
        <end position="58"/>
    </location>
</feature>
<dbReference type="Pfam" id="PF01578">
    <property type="entry name" value="Cytochrom_C_asm"/>
    <property type="match status" value="1"/>
</dbReference>
<evidence type="ECO:0000259" key="2">
    <source>
        <dbReference type="Pfam" id="PF01578"/>
    </source>
</evidence>
<feature type="transmembrane region" description="Helical" evidence="1">
    <location>
        <begin position="209"/>
        <end position="232"/>
    </location>
</feature>
<evidence type="ECO:0000256" key="1">
    <source>
        <dbReference type="SAM" id="Phobius"/>
    </source>
</evidence>
<protein>
    <submittedName>
        <fullName evidence="3">Cytochrome c biogenesis protein</fullName>
    </submittedName>
</protein>
<feature type="transmembrane region" description="Helical" evidence="1">
    <location>
        <begin position="6"/>
        <end position="27"/>
    </location>
</feature>
<feature type="domain" description="Cytochrome c assembly protein" evidence="2">
    <location>
        <begin position="69"/>
        <end position="257"/>
    </location>
</feature>
<proteinExistence type="predicted"/>
<evidence type="ECO:0000313" key="4">
    <source>
        <dbReference type="Proteomes" id="UP001164761"/>
    </source>
</evidence>
<feature type="transmembrane region" description="Helical" evidence="1">
    <location>
        <begin position="131"/>
        <end position="153"/>
    </location>
</feature>
<feature type="transmembrane region" description="Helical" evidence="1">
    <location>
        <begin position="244"/>
        <end position="265"/>
    </location>
</feature>
<organism evidence="3 4">
    <name type="scientific">Alicyclobacillus fastidiosus</name>
    <dbReference type="NCBI Taxonomy" id="392011"/>
    <lineage>
        <taxon>Bacteria</taxon>
        <taxon>Bacillati</taxon>
        <taxon>Bacillota</taxon>
        <taxon>Bacilli</taxon>
        <taxon>Bacillales</taxon>
        <taxon>Alicyclobacillaceae</taxon>
        <taxon>Alicyclobacillus</taxon>
    </lineage>
</organism>
<feature type="transmembrane region" description="Helical" evidence="1">
    <location>
        <begin position="70"/>
        <end position="88"/>
    </location>
</feature>
<dbReference type="InterPro" id="IPR052372">
    <property type="entry name" value="YpjD/HemX"/>
</dbReference>
<name>A0ABY6ZN17_9BACL</name>
<keyword evidence="1" id="KW-0812">Transmembrane</keyword>
<evidence type="ECO:0000313" key="3">
    <source>
        <dbReference type="EMBL" id="WAH44237.1"/>
    </source>
</evidence>
<dbReference type="EMBL" id="CP104067">
    <property type="protein sequence ID" value="WAH44237.1"/>
    <property type="molecule type" value="Genomic_DNA"/>
</dbReference>